<keyword evidence="2" id="KW-1185">Reference proteome</keyword>
<dbReference type="OrthoDB" id="446925at2759"/>
<dbReference type="HOGENOM" id="CLU_205460_0_0_1"/>
<reference evidence="1 2" key="1">
    <citation type="submission" date="2014-06" db="EMBL/GenBank/DDBJ databases">
        <authorList>
            <consortium name="DOE Joint Genome Institute"/>
            <person name="Kuo A."/>
            <person name="Kohler A."/>
            <person name="Nagy L.G."/>
            <person name="Floudas D."/>
            <person name="Copeland A."/>
            <person name="Barry K.W."/>
            <person name="Cichocki N."/>
            <person name="Veneault-Fourrey C."/>
            <person name="LaButti K."/>
            <person name="Lindquist E.A."/>
            <person name="Lipzen A."/>
            <person name="Lundell T."/>
            <person name="Morin E."/>
            <person name="Murat C."/>
            <person name="Sun H."/>
            <person name="Tunlid A."/>
            <person name="Henrissat B."/>
            <person name="Grigoriev I.V."/>
            <person name="Hibbett D.S."/>
            <person name="Martin F."/>
            <person name="Nordberg H.P."/>
            <person name="Cantor M.N."/>
            <person name="Hua S.X."/>
        </authorList>
    </citation>
    <scope>NUCLEOTIDE SEQUENCE [LARGE SCALE GENOMIC DNA]</scope>
    <source>
        <strain evidence="1 2">ATCC 200175</strain>
    </source>
</reference>
<gene>
    <name evidence="1" type="ORF">PAXINDRAFT_39921</name>
</gene>
<feature type="non-terminal residue" evidence="1">
    <location>
        <position position="57"/>
    </location>
</feature>
<dbReference type="GO" id="GO:0003676">
    <property type="term" value="F:nucleic acid binding"/>
    <property type="evidence" value="ECO:0007669"/>
    <property type="project" value="InterPro"/>
</dbReference>
<protein>
    <recommendedName>
        <fullName evidence="3">Integrase catalytic domain-containing protein</fullName>
    </recommendedName>
</protein>
<evidence type="ECO:0008006" key="3">
    <source>
        <dbReference type="Google" id="ProtNLM"/>
    </source>
</evidence>
<sequence length="57" mass="6417">MPKVGGYRYIVQARCALSAYPEWRMLRAENGIALAAFIFEDILCRWGPLAEIVTDNG</sequence>
<organism evidence="1 2">
    <name type="scientific">Paxillus involutus ATCC 200175</name>
    <dbReference type="NCBI Taxonomy" id="664439"/>
    <lineage>
        <taxon>Eukaryota</taxon>
        <taxon>Fungi</taxon>
        <taxon>Dikarya</taxon>
        <taxon>Basidiomycota</taxon>
        <taxon>Agaricomycotina</taxon>
        <taxon>Agaricomycetes</taxon>
        <taxon>Agaricomycetidae</taxon>
        <taxon>Boletales</taxon>
        <taxon>Paxilineae</taxon>
        <taxon>Paxillaceae</taxon>
        <taxon>Paxillus</taxon>
    </lineage>
</organism>
<evidence type="ECO:0000313" key="1">
    <source>
        <dbReference type="EMBL" id="KIJ04305.1"/>
    </source>
</evidence>
<dbReference type="SUPFAM" id="SSF53098">
    <property type="entry name" value="Ribonuclease H-like"/>
    <property type="match status" value="1"/>
</dbReference>
<reference evidence="2" key="2">
    <citation type="submission" date="2015-01" db="EMBL/GenBank/DDBJ databases">
        <title>Evolutionary Origins and Diversification of the Mycorrhizal Mutualists.</title>
        <authorList>
            <consortium name="DOE Joint Genome Institute"/>
            <consortium name="Mycorrhizal Genomics Consortium"/>
            <person name="Kohler A."/>
            <person name="Kuo A."/>
            <person name="Nagy L.G."/>
            <person name="Floudas D."/>
            <person name="Copeland A."/>
            <person name="Barry K.W."/>
            <person name="Cichocki N."/>
            <person name="Veneault-Fourrey C."/>
            <person name="LaButti K."/>
            <person name="Lindquist E.A."/>
            <person name="Lipzen A."/>
            <person name="Lundell T."/>
            <person name="Morin E."/>
            <person name="Murat C."/>
            <person name="Riley R."/>
            <person name="Ohm R."/>
            <person name="Sun H."/>
            <person name="Tunlid A."/>
            <person name="Henrissat B."/>
            <person name="Grigoriev I.V."/>
            <person name="Hibbett D.S."/>
            <person name="Martin F."/>
        </authorList>
    </citation>
    <scope>NUCLEOTIDE SEQUENCE [LARGE SCALE GENOMIC DNA]</scope>
    <source>
        <strain evidence="2">ATCC 200175</strain>
    </source>
</reference>
<accession>A0A0C9SS72</accession>
<dbReference type="Proteomes" id="UP000053647">
    <property type="component" value="Unassembled WGS sequence"/>
</dbReference>
<dbReference type="InterPro" id="IPR036397">
    <property type="entry name" value="RNaseH_sf"/>
</dbReference>
<dbReference type="AlphaFoldDB" id="A0A0C9SS72"/>
<proteinExistence type="predicted"/>
<evidence type="ECO:0000313" key="2">
    <source>
        <dbReference type="Proteomes" id="UP000053647"/>
    </source>
</evidence>
<dbReference type="InterPro" id="IPR012337">
    <property type="entry name" value="RNaseH-like_sf"/>
</dbReference>
<dbReference type="EMBL" id="KN821955">
    <property type="protein sequence ID" value="KIJ04305.1"/>
    <property type="molecule type" value="Genomic_DNA"/>
</dbReference>
<name>A0A0C9SS72_PAXIN</name>
<dbReference type="Gene3D" id="3.30.420.10">
    <property type="entry name" value="Ribonuclease H-like superfamily/Ribonuclease H"/>
    <property type="match status" value="1"/>
</dbReference>